<gene>
    <name evidence="2" type="ORF">LARSCL_LOCUS11437</name>
</gene>
<keyword evidence="1" id="KW-0472">Membrane</keyword>
<keyword evidence="3" id="KW-1185">Reference proteome</keyword>
<feature type="transmembrane region" description="Helical" evidence="1">
    <location>
        <begin position="43"/>
        <end position="66"/>
    </location>
</feature>
<reference evidence="2 3" key="1">
    <citation type="submission" date="2024-04" db="EMBL/GenBank/DDBJ databases">
        <authorList>
            <person name="Rising A."/>
            <person name="Reimegard J."/>
            <person name="Sonavane S."/>
            <person name="Akerstrom W."/>
            <person name="Nylinder S."/>
            <person name="Hedman E."/>
            <person name="Kallberg Y."/>
        </authorList>
    </citation>
    <scope>NUCLEOTIDE SEQUENCE [LARGE SCALE GENOMIC DNA]</scope>
</reference>
<comment type="caution">
    <text evidence="2">The sequence shown here is derived from an EMBL/GenBank/DDBJ whole genome shotgun (WGS) entry which is preliminary data.</text>
</comment>
<feature type="non-terminal residue" evidence="2">
    <location>
        <position position="1"/>
    </location>
</feature>
<evidence type="ECO:0000256" key="1">
    <source>
        <dbReference type="SAM" id="Phobius"/>
    </source>
</evidence>
<accession>A0AAV2AB53</accession>
<protein>
    <submittedName>
        <fullName evidence="2">Uncharacterized protein</fullName>
    </submittedName>
</protein>
<name>A0AAV2AB53_9ARAC</name>
<dbReference type="AlphaFoldDB" id="A0AAV2AB53"/>
<dbReference type="Proteomes" id="UP001497382">
    <property type="component" value="Unassembled WGS sequence"/>
</dbReference>
<evidence type="ECO:0000313" key="2">
    <source>
        <dbReference type="EMBL" id="CAL1281199.1"/>
    </source>
</evidence>
<proteinExistence type="predicted"/>
<organism evidence="2 3">
    <name type="scientific">Larinioides sclopetarius</name>
    <dbReference type="NCBI Taxonomy" id="280406"/>
    <lineage>
        <taxon>Eukaryota</taxon>
        <taxon>Metazoa</taxon>
        <taxon>Ecdysozoa</taxon>
        <taxon>Arthropoda</taxon>
        <taxon>Chelicerata</taxon>
        <taxon>Arachnida</taxon>
        <taxon>Araneae</taxon>
        <taxon>Araneomorphae</taxon>
        <taxon>Entelegynae</taxon>
        <taxon>Araneoidea</taxon>
        <taxon>Araneidae</taxon>
        <taxon>Larinioides</taxon>
    </lineage>
</organism>
<dbReference type="EMBL" id="CAXIEN010000141">
    <property type="protein sequence ID" value="CAL1281199.1"/>
    <property type="molecule type" value="Genomic_DNA"/>
</dbReference>
<sequence length="153" mass="17055">RDSVKLTLPFIFFRIDSIKALFHLIGTQKRFQSEFLDLLISKLILFSMKYFGVIAAIIVLLAVAFVKCDEKPQQPKVGEPQFSLQAAGGGKDLRNFQAGYNAGVGTRVWESKKKDASLDLGVSYGQGVARMNGHTFKSEPQYGFGGTFRWGRK</sequence>
<keyword evidence="1" id="KW-1133">Transmembrane helix</keyword>
<evidence type="ECO:0000313" key="3">
    <source>
        <dbReference type="Proteomes" id="UP001497382"/>
    </source>
</evidence>
<keyword evidence="1" id="KW-0812">Transmembrane</keyword>